<feature type="transmembrane region" description="Helical" evidence="1">
    <location>
        <begin position="187"/>
        <end position="204"/>
    </location>
</feature>
<gene>
    <name evidence="3" type="ORF">J2S05_003491</name>
</gene>
<evidence type="ECO:0000259" key="2">
    <source>
        <dbReference type="Pfam" id="PF02517"/>
    </source>
</evidence>
<feature type="transmembrane region" description="Helical" evidence="1">
    <location>
        <begin position="164"/>
        <end position="181"/>
    </location>
</feature>
<keyword evidence="4" id="KW-1185">Reference proteome</keyword>
<organism evidence="3 4">
    <name type="scientific">Alkalicoccobacillus murimartini</name>
    <dbReference type="NCBI Taxonomy" id="171685"/>
    <lineage>
        <taxon>Bacteria</taxon>
        <taxon>Bacillati</taxon>
        <taxon>Bacillota</taxon>
        <taxon>Bacilli</taxon>
        <taxon>Bacillales</taxon>
        <taxon>Bacillaceae</taxon>
        <taxon>Alkalicoccobacillus</taxon>
    </lineage>
</organism>
<keyword evidence="3" id="KW-0378">Hydrolase</keyword>
<name>A0ABT9YNS7_9BACI</name>
<feature type="transmembrane region" description="Helical" evidence="1">
    <location>
        <begin position="69"/>
        <end position="86"/>
    </location>
</feature>
<dbReference type="EMBL" id="JAUSUA010000006">
    <property type="protein sequence ID" value="MDQ0208679.1"/>
    <property type="molecule type" value="Genomic_DNA"/>
</dbReference>
<dbReference type="RefSeq" id="WP_306984919.1">
    <property type="nucleotide sequence ID" value="NZ_JAUSUA010000006.1"/>
</dbReference>
<feature type="domain" description="CAAX prenyl protease 2/Lysostaphin resistance protein A-like" evidence="2">
    <location>
        <begin position="98"/>
        <end position="199"/>
    </location>
</feature>
<protein>
    <submittedName>
        <fullName evidence="3">Membrane protease YdiL (CAAX protease family)</fullName>
    </submittedName>
</protein>
<keyword evidence="1" id="KW-0472">Membrane</keyword>
<comment type="caution">
    <text evidence="3">The sequence shown here is derived from an EMBL/GenBank/DDBJ whole genome shotgun (WGS) entry which is preliminary data.</text>
</comment>
<keyword evidence="1" id="KW-0812">Transmembrane</keyword>
<keyword evidence="3" id="KW-0645">Protease</keyword>
<evidence type="ECO:0000313" key="3">
    <source>
        <dbReference type="EMBL" id="MDQ0208679.1"/>
    </source>
</evidence>
<feature type="transmembrane region" description="Helical" evidence="1">
    <location>
        <begin position="133"/>
        <end position="152"/>
    </location>
</feature>
<dbReference type="GO" id="GO:0008233">
    <property type="term" value="F:peptidase activity"/>
    <property type="evidence" value="ECO:0007669"/>
    <property type="project" value="UniProtKB-KW"/>
</dbReference>
<feature type="transmembrane region" description="Helical" evidence="1">
    <location>
        <begin position="6"/>
        <end position="27"/>
    </location>
</feature>
<feature type="transmembrane region" description="Helical" evidence="1">
    <location>
        <begin position="39"/>
        <end position="57"/>
    </location>
</feature>
<evidence type="ECO:0000313" key="4">
    <source>
        <dbReference type="Proteomes" id="UP001225034"/>
    </source>
</evidence>
<evidence type="ECO:0000256" key="1">
    <source>
        <dbReference type="SAM" id="Phobius"/>
    </source>
</evidence>
<dbReference type="Pfam" id="PF02517">
    <property type="entry name" value="Rce1-like"/>
    <property type="match status" value="1"/>
</dbReference>
<proteinExistence type="predicted"/>
<sequence>MSIFISLLLVILLTFSYKIVDLTFRMLIGRALYQKIEHAMIYIWGTLITIIAFFYVDNFVFRLPIHYEPIIPLILITAITFMFTSRHSGYHPIGKKNILNFVIMYPIFEEVIFRGMMIPILNNSLPTYSVLELFHTPVTLPILLSAFLFAIAHLQYYSLNRTSVKFMLFAFLGGILLGMIANDSLSIVFALFLHIEFNLLAVYYSKKFSKKGKSIS</sequence>
<dbReference type="Proteomes" id="UP001225034">
    <property type="component" value="Unassembled WGS sequence"/>
</dbReference>
<accession>A0ABT9YNS7</accession>
<dbReference type="InterPro" id="IPR003675">
    <property type="entry name" value="Rce1/LyrA-like_dom"/>
</dbReference>
<keyword evidence="1" id="KW-1133">Transmembrane helix</keyword>
<reference evidence="3 4" key="1">
    <citation type="submission" date="2023-07" db="EMBL/GenBank/DDBJ databases">
        <title>Genomic Encyclopedia of Type Strains, Phase IV (KMG-IV): sequencing the most valuable type-strain genomes for metagenomic binning, comparative biology and taxonomic classification.</title>
        <authorList>
            <person name="Goeker M."/>
        </authorList>
    </citation>
    <scope>NUCLEOTIDE SEQUENCE [LARGE SCALE GENOMIC DNA]</scope>
    <source>
        <strain evidence="3 4">DSM 19154</strain>
    </source>
</reference>
<feature type="transmembrane region" description="Helical" evidence="1">
    <location>
        <begin position="98"/>
        <end position="121"/>
    </location>
</feature>
<dbReference type="GO" id="GO:0006508">
    <property type="term" value="P:proteolysis"/>
    <property type="evidence" value="ECO:0007669"/>
    <property type="project" value="UniProtKB-KW"/>
</dbReference>